<keyword evidence="10 15" id="KW-0460">Magnesium</keyword>
<dbReference type="PANTHER" id="PTHR11076:SF33">
    <property type="entry name" value="DNA POLYMERASE KAPPA"/>
    <property type="match status" value="1"/>
</dbReference>
<keyword evidence="5 15" id="KW-0808">Transferase</keyword>
<dbReference type="InterPro" id="IPR053848">
    <property type="entry name" value="IMS_HHH_1"/>
</dbReference>
<evidence type="ECO:0000313" key="19">
    <source>
        <dbReference type="Proteomes" id="UP001575105"/>
    </source>
</evidence>
<dbReference type="EC" id="2.7.7.7" evidence="15"/>
<evidence type="ECO:0000256" key="14">
    <source>
        <dbReference type="ARBA" id="ARBA00049244"/>
    </source>
</evidence>
<protein>
    <recommendedName>
        <fullName evidence="15">DNA polymerase IV</fullName>
        <shortName evidence="15">Pol IV</shortName>
        <ecNumber evidence="15">2.7.7.7</ecNumber>
    </recommendedName>
</protein>
<dbReference type="InterPro" id="IPR043128">
    <property type="entry name" value="Rev_trsase/Diguanyl_cyclase"/>
</dbReference>
<dbReference type="SUPFAM" id="SSF100879">
    <property type="entry name" value="Lesion bypass DNA polymerase (Y-family), little finger domain"/>
    <property type="match status" value="1"/>
</dbReference>
<evidence type="ECO:0000256" key="5">
    <source>
        <dbReference type="ARBA" id="ARBA00022679"/>
    </source>
</evidence>
<keyword evidence="11 15" id="KW-0239">DNA-directed DNA polymerase</keyword>
<gene>
    <name evidence="15" type="primary">dinB</name>
    <name evidence="18" type="ORF">ACERK3_18010</name>
</gene>
<keyword evidence="19" id="KW-1185">Reference proteome</keyword>
<reference evidence="18 19" key="1">
    <citation type="submission" date="2024-08" db="EMBL/GenBank/DDBJ databases">
        <title>Whole-genome sequencing of halo(alkali)philic microorganisms from hypersaline lakes.</title>
        <authorList>
            <person name="Sorokin D.Y."/>
            <person name="Merkel A.Y."/>
            <person name="Messina E."/>
            <person name="Yakimov M."/>
        </authorList>
    </citation>
    <scope>NUCLEOTIDE SEQUENCE [LARGE SCALE GENOMIC DNA]</scope>
    <source>
        <strain evidence="18 19">AB-hyl4</strain>
    </source>
</reference>
<keyword evidence="9 15" id="KW-0227">DNA damage</keyword>
<accession>A0ABV4U9D9</accession>
<dbReference type="CDD" id="cd03586">
    <property type="entry name" value="PolY_Pol_IV_kappa"/>
    <property type="match status" value="1"/>
</dbReference>
<proteinExistence type="inferred from homology"/>
<comment type="cofactor">
    <cofactor evidence="15">
        <name>Mg(2+)</name>
        <dbReference type="ChEBI" id="CHEBI:18420"/>
    </cofactor>
    <text evidence="15">Binds 2 magnesium ions per subunit.</text>
</comment>
<evidence type="ECO:0000256" key="1">
    <source>
        <dbReference type="ARBA" id="ARBA00004496"/>
    </source>
</evidence>
<dbReference type="Gene3D" id="3.30.70.270">
    <property type="match status" value="1"/>
</dbReference>
<evidence type="ECO:0000256" key="6">
    <source>
        <dbReference type="ARBA" id="ARBA00022695"/>
    </source>
</evidence>
<dbReference type="Gene3D" id="3.30.1490.100">
    <property type="entry name" value="DNA polymerase, Y-family, little finger domain"/>
    <property type="match status" value="1"/>
</dbReference>
<dbReference type="InterPro" id="IPR001126">
    <property type="entry name" value="UmuC"/>
</dbReference>
<dbReference type="Gene3D" id="3.40.1170.60">
    <property type="match status" value="1"/>
</dbReference>
<comment type="subcellular location">
    <subcellularLocation>
        <location evidence="1 15">Cytoplasm</location>
    </subcellularLocation>
</comment>
<keyword evidence="7 15" id="KW-0235">DNA replication</keyword>
<feature type="region of interest" description="Disordered" evidence="16">
    <location>
        <begin position="379"/>
        <end position="404"/>
    </location>
</feature>
<feature type="active site" evidence="15">
    <location>
        <position position="106"/>
    </location>
</feature>
<comment type="function">
    <text evidence="15">Poorly processive, error-prone DNA polymerase involved in untargeted mutagenesis. Copies undamaged DNA at stalled replication forks, which arise in vivo from mismatched or misaligned primer ends. These misaligned primers can be extended by PolIV. Exhibits no 3'-5' exonuclease (proofreading) activity. May be involved in translesional synthesis, in conjunction with the beta clamp from PolIII.</text>
</comment>
<dbReference type="InterPro" id="IPR050116">
    <property type="entry name" value="DNA_polymerase-Y"/>
</dbReference>
<comment type="subunit">
    <text evidence="15">Monomer.</text>
</comment>
<evidence type="ECO:0000313" key="18">
    <source>
        <dbReference type="EMBL" id="MFA9480171.1"/>
    </source>
</evidence>
<evidence type="ECO:0000256" key="11">
    <source>
        <dbReference type="ARBA" id="ARBA00022932"/>
    </source>
</evidence>
<organism evidence="18 19">
    <name type="scientific">Natronomicrosphaera hydrolytica</name>
    <dbReference type="NCBI Taxonomy" id="3242702"/>
    <lineage>
        <taxon>Bacteria</taxon>
        <taxon>Pseudomonadati</taxon>
        <taxon>Planctomycetota</taxon>
        <taxon>Phycisphaerae</taxon>
        <taxon>Phycisphaerales</taxon>
        <taxon>Phycisphaeraceae</taxon>
        <taxon>Natronomicrosphaera</taxon>
    </lineage>
</organism>
<feature type="binding site" evidence="15">
    <location>
        <position position="105"/>
    </location>
    <ligand>
        <name>Mg(2+)</name>
        <dbReference type="ChEBI" id="CHEBI:18420"/>
    </ligand>
</feature>
<evidence type="ECO:0000256" key="13">
    <source>
        <dbReference type="ARBA" id="ARBA00023204"/>
    </source>
</evidence>
<evidence type="ECO:0000256" key="9">
    <source>
        <dbReference type="ARBA" id="ARBA00022763"/>
    </source>
</evidence>
<dbReference type="InterPro" id="IPR036775">
    <property type="entry name" value="DNA_pol_Y-fam_lit_finger_sf"/>
</dbReference>
<sequence>MPTPRTILHVDMDAFFAAIAELDDPSLRGKAVLVGGSGPRGVVSTANYEARKFGCRSAMPMSIARRRCPHAIVAKVTGQRIRDMSRRLLDILEQTAPLVQPLSVDEAFLDVTGMDRLAGDGPSIARNLKQRIRDELQLTASVGVAFNKFLAKLASDMDKPDGLTIITPDNLDATLLPLPVDRLWGVGPRTLEKMHTLGLRTVADLRQFGLARLQRRFGHDAGEHYHRLALGRDDRPVVPDREAKSMSQEHTFAEDVADADHVRHVLLRQAEHVARRLRKHSRQARGVSVKIRFGDFQTITRSATLPAPTDLTDDLWHAAVELYDAWVSHNFAPVRLIGMGAERLSDTADQMTLFPDPAREKRQQLDQALDRIAHRFGETSIGRGAGTGERKHTHGKNNPWLEGA</sequence>
<comment type="caution">
    <text evidence="18">The sequence shown here is derived from an EMBL/GenBank/DDBJ whole genome shotgun (WGS) entry which is preliminary data.</text>
</comment>
<dbReference type="PROSITE" id="PS50173">
    <property type="entry name" value="UMUC"/>
    <property type="match status" value="1"/>
</dbReference>
<dbReference type="Pfam" id="PF21999">
    <property type="entry name" value="IMS_HHH_1"/>
    <property type="match status" value="1"/>
</dbReference>
<dbReference type="SUPFAM" id="SSF56672">
    <property type="entry name" value="DNA/RNA polymerases"/>
    <property type="match status" value="1"/>
</dbReference>
<dbReference type="Gene3D" id="1.10.150.20">
    <property type="entry name" value="5' to 3' exonuclease, C-terminal subdomain"/>
    <property type="match status" value="1"/>
</dbReference>
<evidence type="ECO:0000256" key="4">
    <source>
        <dbReference type="ARBA" id="ARBA00022490"/>
    </source>
</evidence>
<dbReference type="InterPro" id="IPR022880">
    <property type="entry name" value="DNApol_IV"/>
</dbReference>
<dbReference type="EMBL" id="JBGUBD010000016">
    <property type="protein sequence ID" value="MFA9480171.1"/>
    <property type="molecule type" value="Genomic_DNA"/>
</dbReference>
<name>A0ABV4U9D9_9BACT</name>
<feature type="binding site" evidence="15">
    <location>
        <position position="11"/>
    </location>
    <ligand>
        <name>Mg(2+)</name>
        <dbReference type="ChEBI" id="CHEBI:18420"/>
    </ligand>
</feature>
<dbReference type="InterPro" id="IPR043502">
    <property type="entry name" value="DNA/RNA_pol_sf"/>
</dbReference>
<dbReference type="InterPro" id="IPR017961">
    <property type="entry name" value="DNA_pol_Y-fam_little_finger"/>
</dbReference>
<dbReference type="RefSeq" id="WP_425347093.1">
    <property type="nucleotide sequence ID" value="NZ_JBGUBD010000016.1"/>
</dbReference>
<feature type="domain" description="UmuC" evidence="17">
    <location>
        <begin position="7"/>
        <end position="187"/>
    </location>
</feature>
<evidence type="ECO:0000256" key="10">
    <source>
        <dbReference type="ARBA" id="ARBA00022842"/>
    </source>
</evidence>
<evidence type="ECO:0000256" key="16">
    <source>
        <dbReference type="SAM" id="MobiDB-lite"/>
    </source>
</evidence>
<keyword evidence="12 15" id="KW-0238">DNA-binding</keyword>
<evidence type="ECO:0000256" key="12">
    <source>
        <dbReference type="ARBA" id="ARBA00023125"/>
    </source>
</evidence>
<comment type="catalytic activity">
    <reaction evidence="14 15">
        <text>DNA(n) + a 2'-deoxyribonucleoside 5'-triphosphate = DNA(n+1) + diphosphate</text>
        <dbReference type="Rhea" id="RHEA:22508"/>
        <dbReference type="Rhea" id="RHEA-COMP:17339"/>
        <dbReference type="Rhea" id="RHEA-COMP:17340"/>
        <dbReference type="ChEBI" id="CHEBI:33019"/>
        <dbReference type="ChEBI" id="CHEBI:61560"/>
        <dbReference type="ChEBI" id="CHEBI:173112"/>
        <dbReference type="EC" id="2.7.7.7"/>
    </reaction>
</comment>
<dbReference type="HAMAP" id="MF_01113">
    <property type="entry name" value="DNApol_IV"/>
    <property type="match status" value="1"/>
</dbReference>
<dbReference type="NCBIfam" id="NF002882">
    <property type="entry name" value="PRK03348.1"/>
    <property type="match status" value="1"/>
</dbReference>
<dbReference type="PANTHER" id="PTHR11076">
    <property type="entry name" value="DNA REPAIR POLYMERASE UMUC / TRANSFERASE FAMILY MEMBER"/>
    <property type="match status" value="1"/>
</dbReference>
<dbReference type="NCBIfam" id="NF002677">
    <property type="entry name" value="PRK02406.1"/>
    <property type="match status" value="1"/>
</dbReference>
<dbReference type="GO" id="GO:0003887">
    <property type="term" value="F:DNA-directed DNA polymerase activity"/>
    <property type="evidence" value="ECO:0007669"/>
    <property type="project" value="UniProtKB-EC"/>
</dbReference>
<dbReference type="Proteomes" id="UP001575105">
    <property type="component" value="Unassembled WGS sequence"/>
</dbReference>
<dbReference type="Pfam" id="PF11799">
    <property type="entry name" value="IMS_C"/>
    <property type="match status" value="1"/>
</dbReference>
<keyword evidence="13 15" id="KW-0234">DNA repair</keyword>
<keyword evidence="4 15" id="KW-0963">Cytoplasm</keyword>
<feature type="site" description="Substrate discrimination" evidence="15">
    <location>
        <position position="16"/>
    </location>
</feature>
<evidence type="ECO:0000259" key="17">
    <source>
        <dbReference type="PROSITE" id="PS50173"/>
    </source>
</evidence>
<comment type="similarity">
    <text evidence="2 15">Belongs to the DNA polymerase type-Y family.</text>
</comment>
<evidence type="ECO:0000256" key="2">
    <source>
        <dbReference type="ARBA" id="ARBA00010945"/>
    </source>
</evidence>
<evidence type="ECO:0000256" key="8">
    <source>
        <dbReference type="ARBA" id="ARBA00022723"/>
    </source>
</evidence>
<keyword evidence="6 15" id="KW-0548">Nucleotidyltransferase</keyword>
<evidence type="ECO:0000256" key="3">
    <source>
        <dbReference type="ARBA" id="ARBA00022457"/>
    </source>
</evidence>
<keyword evidence="8 15" id="KW-0479">Metal-binding</keyword>
<evidence type="ECO:0000256" key="7">
    <source>
        <dbReference type="ARBA" id="ARBA00022705"/>
    </source>
</evidence>
<dbReference type="Pfam" id="PF00817">
    <property type="entry name" value="IMS"/>
    <property type="match status" value="1"/>
</dbReference>
<keyword evidence="3 15" id="KW-0515">Mutator protein</keyword>
<evidence type="ECO:0000256" key="15">
    <source>
        <dbReference type="HAMAP-Rule" id="MF_01113"/>
    </source>
</evidence>